<evidence type="ECO:0000256" key="7">
    <source>
        <dbReference type="ARBA" id="ARBA00023204"/>
    </source>
</evidence>
<evidence type="ECO:0000256" key="9">
    <source>
        <dbReference type="SAM" id="Coils"/>
    </source>
</evidence>
<dbReference type="CDD" id="cd03241">
    <property type="entry name" value="ABC_RecN"/>
    <property type="match status" value="1"/>
</dbReference>
<dbReference type="PANTHER" id="PTHR11059:SF0">
    <property type="entry name" value="DNA REPAIR PROTEIN RECN"/>
    <property type="match status" value="1"/>
</dbReference>
<dbReference type="PIRSF" id="PIRSF003128">
    <property type="entry name" value="RecN"/>
    <property type="match status" value="1"/>
</dbReference>
<dbReference type="InterPro" id="IPR003395">
    <property type="entry name" value="RecF/RecN/SMC_N"/>
</dbReference>
<dbReference type="AlphaFoldDB" id="A0A6J6CS25"/>
<evidence type="ECO:0000256" key="5">
    <source>
        <dbReference type="ARBA" id="ARBA00022763"/>
    </source>
</evidence>
<evidence type="ECO:0000256" key="8">
    <source>
        <dbReference type="ARBA" id="ARBA00033408"/>
    </source>
</evidence>
<dbReference type="InterPro" id="IPR027417">
    <property type="entry name" value="P-loop_NTPase"/>
</dbReference>
<proteinExistence type="inferred from homology"/>
<gene>
    <name evidence="11" type="ORF">UFOPK1618_00090</name>
</gene>
<feature type="domain" description="RecF/RecN/SMC N-terminal" evidence="10">
    <location>
        <begin position="2"/>
        <end position="516"/>
    </location>
</feature>
<dbReference type="GO" id="GO:0009432">
    <property type="term" value="P:SOS response"/>
    <property type="evidence" value="ECO:0007669"/>
    <property type="project" value="TreeGrafter"/>
</dbReference>
<dbReference type="GO" id="GO:0006310">
    <property type="term" value="P:DNA recombination"/>
    <property type="evidence" value="ECO:0007669"/>
    <property type="project" value="InterPro"/>
</dbReference>
<reference evidence="11" key="1">
    <citation type="submission" date="2020-05" db="EMBL/GenBank/DDBJ databases">
        <authorList>
            <person name="Chiriac C."/>
            <person name="Salcher M."/>
            <person name="Ghai R."/>
            <person name="Kavagutti S V."/>
        </authorList>
    </citation>
    <scope>NUCLEOTIDE SEQUENCE</scope>
</reference>
<evidence type="ECO:0000256" key="2">
    <source>
        <dbReference type="ARBA" id="ARBA00009441"/>
    </source>
</evidence>
<name>A0A6J6CS25_9ZZZZ</name>
<keyword evidence="7" id="KW-0234">DNA repair</keyword>
<dbReference type="NCBIfam" id="TIGR00634">
    <property type="entry name" value="recN"/>
    <property type="match status" value="1"/>
</dbReference>
<protein>
    <recommendedName>
        <fullName evidence="3">DNA repair protein RecN</fullName>
    </recommendedName>
    <alternativeName>
        <fullName evidence="8">Recombination protein N</fullName>
    </alternativeName>
</protein>
<dbReference type="GO" id="GO:0005524">
    <property type="term" value="F:ATP binding"/>
    <property type="evidence" value="ECO:0007669"/>
    <property type="project" value="UniProtKB-KW"/>
</dbReference>
<dbReference type="PANTHER" id="PTHR11059">
    <property type="entry name" value="DNA REPAIR PROTEIN RECN"/>
    <property type="match status" value="1"/>
</dbReference>
<dbReference type="FunFam" id="3.40.50.300:FF:000356">
    <property type="entry name" value="DNA repair protein RecN"/>
    <property type="match status" value="1"/>
</dbReference>
<dbReference type="SUPFAM" id="SSF52540">
    <property type="entry name" value="P-loop containing nucleoside triphosphate hydrolases"/>
    <property type="match status" value="1"/>
</dbReference>
<dbReference type="GO" id="GO:0043590">
    <property type="term" value="C:bacterial nucleoid"/>
    <property type="evidence" value="ECO:0007669"/>
    <property type="project" value="TreeGrafter"/>
</dbReference>
<organism evidence="11">
    <name type="scientific">freshwater metagenome</name>
    <dbReference type="NCBI Taxonomy" id="449393"/>
    <lineage>
        <taxon>unclassified sequences</taxon>
        <taxon>metagenomes</taxon>
        <taxon>ecological metagenomes</taxon>
    </lineage>
</organism>
<comment type="function">
    <text evidence="1">May be involved in recombinational repair of damaged DNA.</text>
</comment>
<dbReference type="GO" id="GO:0006281">
    <property type="term" value="P:DNA repair"/>
    <property type="evidence" value="ECO:0007669"/>
    <property type="project" value="UniProtKB-KW"/>
</dbReference>
<dbReference type="Pfam" id="PF02463">
    <property type="entry name" value="SMC_N"/>
    <property type="match status" value="1"/>
</dbReference>
<accession>A0A6J6CS25</accession>
<dbReference type="InterPro" id="IPR004604">
    <property type="entry name" value="DNA_recomb/repair_RecN"/>
</dbReference>
<feature type="coiled-coil region" evidence="9">
    <location>
        <begin position="345"/>
        <end position="372"/>
    </location>
</feature>
<sequence>MIEEIYIRDLGVIQEARLSFGPGLTVITGETGAGKTMVLSALGLLLGERSDTSSIRRGQDQAFVEGRWFLKDNTDAAAQVAERLAEAGAEISAGELIMNRSVSSEGRGRASVSGKAAPINLLSELGERLVVVHGQSDQIRLKSAVAQREALDQFAGVANLLAGYQQNFNQWKSSSQQLIEIQSALDSRAKEAQELRASVEELEAADPKAGEDQELTDKANRLTHVEELRIAASSAHEAISSESFDGATDAIGLVGAARRSLEQVAAHDPELEKIAESLKQLGYQLNDASAEISSYLDGLDGDSARVLESIQERRAVLNTLIRKYGPTLEDVIKLRESASDRLLELDSSSEQIEQLTKQVQEHHSAMTEAAQELSAARTAAAKKLAEQVTAELAALAMAGSTLVVDVVAADEFGPFGKDQVSIQLSSYPGAEPRPLGKGASGGELSRIMLAIEVVLAQTQQAPTFIFDEVDAGVGGAAAIEVGRRLAMLAKQAQVIVVTHLAQVAAFANQHLRVLKNSTDEFTATDVVALNNEDRVNELARMLSGMPESDSGRTHAAELLEKAHAEFA</sequence>
<evidence type="ECO:0000256" key="3">
    <source>
        <dbReference type="ARBA" id="ARBA00021315"/>
    </source>
</evidence>
<dbReference type="Gene3D" id="3.40.50.300">
    <property type="entry name" value="P-loop containing nucleotide triphosphate hydrolases"/>
    <property type="match status" value="2"/>
</dbReference>
<dbReference type="EMBL" id="CAEZTF010000007">
    <property type="protein sequence ID" value="CAB4554005.1"/>
    <property type="molecule type" value="Genomic_DNA"/>
</dbReference>
<keyword evidence="6" id="KW-0067">ATP-binding</keyword>
<evidence type="ECO:0000256" key="6">
    <source>
        <dbReference type="ARBA" id="ARBA00022840"/>
    </source>
</evidence>
<evidence type="ECO:0000256" key="1">
    <source>
        <dbReference type="ARBA" id="ARBA00003618"/>
    </source>
</evidence>
<evidence type="ECO:0000256" key="4">
    <source>
        <dbReference type="ARBA" id="ARBA00022741"/>
    </source>
</evidence>
<keyword evidence="5" id="KW-0227">DNA damage</keyword>
<keyword evidence="9" id="KW-0175">Coiled coil</keyword>
<keyword evidence="4" id="KW-0547">Nucleotide-binding</keyword>
<evidence type="ECO:0000259" key="10">
    <source>
        <dbReference type="Pfam" id="PF02463"/>
    </source>
</evidence>
<comment type="similarity">
    <text evidence="2">Belongs to the RecN family.</text>
</comment>
<evidence type="ECO:0000313" key="11">
    <source>
        <dbReference type="EMBL" id="CAB4554005.1"/>
    </source>
</evidence>